<dbReference type="PANTHER" id="PTHR47893">
    <property type="entry name" value="REGULATORY PROTEIN PCHR"/>
    <property type="match status" value="1"/>
</dbReference>
<evidence type="ECO:0000313" key="6">
    <source>
        <dbReference type="Proteomes" id="UP000585050"/>
    </source>
</evidence>
<protein>
    <submittedName>
        <fullName evidence="5">Helix-turn-helix transcriptional regulator</fullName>
    </submittedName>
</protein>
<accession>A0A7X8XV52</accession>
<dbReference type="InterPro" id="IPR053142">
    <property type="entry name" value="PchR_regulatory_protein"/>
</dbReference>
<evidence type="ECO:0000259" key="4">
    <source>
        <dbReference type="PROSITE" id="PS01124"/>
    </source>
</evidence>
<gene>
    <name evidence="5" type="ORF">HGP29_07155</name>
</gene>
<dbReference type="RefSeq" id="WP_168881684.1">
    <property type="nucleotide sequence ID" value="NZ_JABAIL010000002.1"/>
</dbReference>
<dbReference type="PRINTS" id="PR00032">
    <property type="entry name" value="HTHARAC"/>
</dbReference>
<dbReference type="PROSITE" id="PS01124">
    <property type="entry name" value="HTH_ARAC_FAMILY_2"/>
    <property type="match status" value="1"/>
</dbReference>
<evidence type="ECO:0000256" key="1">
    <source>
        <dbReference type="ARBA" id="ARBA00023015"/>
    </source>
</evidence>
<keyword evidence="1" id="KW-0805">Transcription regulation</keyword>
<dbReference type="PANTHER" id="PTHR47893:SF1">
    <property type="entry name" value="REGULATORY PROTEIN PCHR"/>
    <property type="match status" value="1"/>
</dbReference>
<dbReference type="Gene3D" id="1.10.10.60">
    <property type="entry name" value="Homeodomain-like"/>
    <property type="match status" value="1"/>
</dbReference>
<dbReference type="GO" id="GO:0043565">
    <property type="term" value="F:sequence-specific DNA binding"/>
    <property type="evidence" value="ECO:0007669"/>
    <property type="project" value="InterPro"/>
</dbReference>
<evidence type="ECO:0000313" key="5">
    <source>
        <dbReference type="EMBL" id="NLR90978.1"/>
    </source>
</evidence>
<keyword evidence="2" id="KW-0238">DNA-binding</keyword>
<dbReference type="InterPro" id="IPR018062">
    <property type="entry name" value="HTH_AraC-typ_CS"/>
</dbReference>
<dbReference type="Pfam" id="PF12833">
    <property type="entry name" value="HTH_18"/>
    <property type="match status" value="1"/>
</dbReference>
<dbReference type="InterPro" id="IPR018060">
    <property type="entry name" value="HTH_AraC"/>
</dbReference>
<feature type="domain" description="HTH araC/xylS-type" evidence="4">
    <location>
        <begin position="219"/>
        <end position="317"/>
    </location>
</feature>
<keyword evidence="3" id="KW-0804">Transcription</keyword>
<dbReference type="AlphaFoldDB" id="A0A7X8XV52"/>
<proteinExistence type="predicted"/>
<dbReference type="SUPFAM" id="SSF46689">
    <property type="entry name" value="Homeodomain-like"/>
    <property type="match status" value="1"/>
</dbReference>
<dbReference type="PROSITE" id="PS00041">
    <property type="entry name" value="HTH_ARAC_FAMILY_1"/>
    <property type="match status" value="1"/>
</dbReference>
<dbReference type="InterPro" id="IPR009057">
    <property type="entry name" value="Homeodomain-like_sf"/>
</dbReference>
<comment type="caution">
    <text evidence="5">The sequence shown here is derived from an EMBL/GenBank/DDBJ whole genome shotgun (WGS) entry which is preliminary data.</text>
</comment>
<evidence type="ECO:0000256" key="3">
    <source>
        <dbReference type="ARBA" id="ARBA00023163"/>
    </source>
</evidence>
<dbReference type="Proteomes" id="UP000585050">
    <property type="component" value="Unassembled WGS sequence"/>
</dbReference>
<keyword evidence="6" id="KW-1185">Reference proteome</keyword>
<dbReference type="InterPro" id="IPR020449">
    <property type="entry name" value="Tscrpt_reg_AraC-type_HTH"/>
</dbReference>
<name>A0A7X8XV52_9BACT</name>
<dbReference type="SMART" id="SM00342">
    <property type="entry name" value="HTH_ARAC"/>
    <property type="match status" value="1"/>
</dbReference>
<sequence>MMERIIEFENRRGENYLEYLSNKLGGQIVNENELIIDHDKARGKVLVVEKSNFRLVITQYQPYEDTYVKFSTDEKYEYNAVFFSQNIIYQKNEKESLQFSTPRGFILMKKSEKFTVLNKANEFKKIIVIYFNKDSFPEQHQHKLESIDNFAYHVGDRHIGIWKKNFEVKIVDVIHEDLQRQYLKLKLEELFLLFQNILFTLENNDKKTLYSDYEIESIYAIKKVIDANLSLKPNLKKLTIDYGISAVKLNKIYKFLFGQTVYNYYKEQRIHKAKDEVVQSQKNLTEIAYDYGFTDINHFSKSFIEAFGITPSELKKSLKK</sequence>
<dbReference type="EMBL" id="JABAIL010000002">
    <property type="protein sequence ID" value="NLR90978.1"/>
    <property type="molecule type" value="Genomic_DNA"/>
</dbReference>
<evidence type="ECO:0000256" key="2">
    <source>
        <dbReference type="ARBA" id="ARBA00023125"/>
    </source>
</evidence>
<organism evidence="5 6">
    <name type="scientific">Flammeovirga agarivorans</name>
    <dbReference type="NCBI Taxonomy" id="2726742"/>
    <lineage>
        <taxon>Bacteria</taxon>
        <taxon>Pseudomonadati</taxon>
        <taxon>Bacteroidota</taxon>
        <taxon>Cytophagia</taxon>
        <taxon>Cytophagales</taxon>
        <taxon>Flammeovirgaceae</taxon>
        <taxon>Flammeovirga</taxon>
    </lineage>
</organism>
<dbReference type="GO" id="GO:0003700">
    <property type="term" value="F:DNA-binding transcription factor activity"/>
    <property type="evidence" value="ECO:0007669"/>
    <property type="project" value="InterPro"/>
</dbReference>
<reference evidence="5 6" key="1">
    <citation type="submission" date="2020-04" db="EMBL/GenBank/DDBJ databases">
        <title>Flammeovirga sp. SR4, a novel species isolated from seawater.</title>
        <authorList>
            <person name="Wang X."/>
        </authorList>
    </citation>
    <scope>NUCLEOTIDE SEQUENCE [LARGE SCALE GENOMIC DNA]</scope>
    <source>
        <strain evidence="5 6">SR4</strain>
    </source>
</reference>